<dbReference type="InterPro" id="IPR051162">
    <property type="entry name" value="T4SS_component"/>
</dbReference>
<dbReference type="Pfam" id="PF03135">
    <property type="entry name" value="CagE_TrbE_VirB"/>
    <property type="match status" value="1"/>
</dbReference>
<evidence type="ECO:0000259" key="4">
    <source>
        <dbReference type="Pfam" id="PF03135"/>
    </source>
</evidence>
<proteinExistence type="inferred from homology"/>
<dbReference type="Gene3D" id="3.40.50.300">
    <property type="entry name" value="P-loop containing nucleotide triphosphate hydrolases"/>
    <property type="match status" value="1"/>
</dbReference>
<gene>
    <name evidence="5" type="ORF">sL5_03110</name>
</gene>
<reference evidence="5 6" key="1">
    <citation type="journal article" date="2021" name="Microb. Ecol.">
        <title>Candidatus Mesenet longicola: Novel Endosymbionts of Brontispa longissima that Induce Cytoplasmic Incompatibility.</title>
        <authorList>
            <person name="Takano S."/>
            <person name="Gotoh Y."/>
            <person name="Hayashi T."/>
        </authorList>
    </citation>
    <scope>NUCLEOTIDE SEQUENCE [LARGE SCALE GENOMIC DNA]</scope>
    <source>
        <strain evidence="5">L5</strain>
    </source>
</reference>
<protein>
    <submittedName>
        <fullName evidence="5">Transporter</fullName>
    </submittedName>
</protein>
<dbReference type="GO" id="GO:0005524">
    <property type="term" value="F:ATP binding"/>
    <property type="evidence" value="ECO:0007669"/>
    <property type="project" value="UniProtKB-KW"/>
</dbReference>
<sequence>MKLEDAFKLKTEKKQEQLNRQKGNFASIKTIDSDFIPYACHYDDSTVLTKNGNLLQVIKIEDYNTDITQGKKDLRSEVRNAISRNIATSEFAVWIHTVRKCNNSDLSWENTGDFSDELHNSWHKSDKSIQKYANTLYIVILIDSLNENLNGIVNALSFNYVKNKHKLYLQDKFRKLQKVVSLILVDLEPFQAKKLQLIFCQDCKIRSEILEFFNFIITLSRNKYYISEQDLFENIKDVKIAFGYNSFQVISNNQKKFGSLLSIKEYREISLNNIDLYLQLNCEFIISEMIRFVKYKEAIATFQEKYDILKISEDEELRRASGLEEIIENNSLSMEFCKHKINFTIIANSTQKLNKNISSIVSALSSIGLMTIRNDLHLEDNFWLRLPGNFVFFTQHNSIPIKYSCGFSFIHNFTSGTMKGGRWGEAITTFLSNKDNIYFFNFHSIKNSGHTIILGLPNSGRTLLINFLLSESRHLNTRTILFDNSGKSIIFVKAMNGKYYTMNPKSGLQFNPLKIDNNVSNHDMLCELFKRMVGTTEEGPIDEAVKKIVDYVFSIPTEYRSISKISKILEQLGGNIKKWYGDGEFANIFADCDSESFDWKEKILGINIGKLTKECMHVVLYYFLHRLKMEFDGSPTILLLDEAWKISSIFRTEEEFDNWISRMKELNVVVIFSTENLSEALISPFSRYVEKHVDTKILMPNPYASKFYKEIFSLSKEEFDMLLQIPAYNRHFLLKQGDRSIVLTLNLSQMREVHVLSANSKTIEFMYDAIQSKGDEANKWLPEFYEKCQI</sequence>
<evidence type="ECO:0000313" key="5">
    <source>
        <dbReference type="EMBL" id="GHM59318.1"/>
    </source>
</evidence>
<keyword evidence="3" id="KW-0067">ATP-binding</keyword>
<feature type="domain" description="CagE TrbE VirB component of type IV transporter system central" evidence="4">
    <location>
        <begin position="206"/>
        <end position="392"/>
    </location>
</feature>
<evidence type="ECO:0000256" key="3">
    <source>
        <dbReference type="ARBA" id="ARBA00022840"/>
    </source>
</evidence>
<comment type="caution">
    <text evidence="5">The sequence shown here is derived from an EMBL/GenBank/DDBJ whole genome shotgun (WGS) entry which is preliminary data.</text>
</comment>
<organism evidence="5 6">
    <name type="scientific">Candidatus Mesenet longicola</name>
    <dbReference type="NCBI Taxonomy" id="1892558"/>
    <lineage>
        <taxon>Bacteria</taxon>
        <taxon>Pseudomonadati</taxon>
        <taxon>Pseudomonadota</taxon>
        <taxon>Alphaproteobacteria</taxon>
        <taxon>Rickettsiales</taxon>
        <taxon>Anaplasmataceae</taxon>
        <taxon>Candidatus Mesenet</taxon>
    </lineage>
</organism>
<keyword evidence="6" id="KW-1185">Reference proteome</keyword>
<dbReference type="InterPro" id="IPR027417">
    <property type="entry name" value="P-loop_NTPase"/>
</dbReference>
<keyword evidence="2" id="KW-0547">Nucleotide-binding</keyword>
<evidence type="ECO:0000256" key="2">
    <source>
        <dbReference type="ARBA" id="ARBA00022741"/>
    </source>
</evidence>
<evidence type="ECO:0000313" key="6">
    <source>
        <dbReference type="Proteomes" id="UP000637906"/>
    </source>
</evidence>
<dbReference type="SUPFAM" id="SSF52540">
    <property type="entry name" value="P-loop containing nucleoside triphosphate hydrolases"/>
    <property type="match status" value="1"/>
</dbReference>
<dbReference type="PANTHER" id="PTHR30121">
    <property type="entry name" value="UNCHARACTERIZED PROTEIN YJGR-RELATED"/>
    <property type="match status" value="1"/>
</dbReference>
<dbReference type="PANTHER" id="PTHR30121:SF12">
    <property type="entry name" value="TYPE IV SECRETION SYSTEM PROTEIN CAGE"/>
    <property type="match status" value="1"/>
</dbReference>
<dbReference type="EMBL" id="BNGU01000008">
    <property type="protein sequence ID" value="GHM59318.1"/>
    <property type="molecule type" value="Genomic_DNA"/>
</dbReference>
<dbReference type="Proteomes" id="UP000637906">
    <property type="component" value="Unassembled WGS sequence"/>
</dbReference>
<comment type="similarity">
    <text evidence="1">Belongs to the TrbE/VirB4 family.</text>
</comment>
<evidence type="ECO:0000256" key="1">
    <source>
        <dbReference type="ARBA" id="ARBA00006512"/>
    </source>
</evidence>
<dbReference type="AlphaFoldDB" id="A0A8J3HS87"/>
<name>A0A8J3HS87_9RICK</name>
<dbReference type="InterPro" id="IPR018145">
    <property type="entry name" value="CagE_TrbE_VirB_cntrl_dom"/>
</dbReference>
<accession>A0A8J3HS87</accession>